<feature type="transmembrane region" description="Helical" evidence="2">
    <location>
        <begin position="153"/>
        <end position="173"/>
    </location>
</feature>
<feature type="transmembrane region" description="Helical" evidence="2">
    <location>
        <begin position="386"/>
        <end position="406"/>
    </location>
</feature>
<evidence type="ECO:0000256" key="1">
    <source>
        <dbReference type="SAM" id="MobiDB-lite"/>
    </source>
</evidence>
<accession>A0A6I3J0S7</accession>
<keyword evidence="2" id="KW-0812">Transmembrane</keyword>
<keyword evidence="4" id="KW-1185">Reference proteome</keyword>
<feature type="compositionally biased region" description="Acidic residues" evidence="1">
    <location>
        <begin position="561"/>
        <end position="582"/>
    </location>
</feature>
<evidence type="ECO:0000313" key="3">
    <source>
        <dbReference type="EMBL" id="MTB93826.1"/>
    </source>
</evidence>
<evidence type="ECO:0000313" key="4">
    <source>
        <dbReference type="Proteomes" id="UP000433406"/>
    </source>
</evidence>
<evidence type="ECO:0000256" key="2">
    <source>
        <dbReference type="SAM" id="Phobius"/>
    </source>
</evidence>
<organism evidence="3 4">
    <name type="scientific">Nocardioides marmotae</name>
    <dbReference type="NCBI Taxonomy" id="2663857"/>
    <lineage>
        <taxon>Bacteria</taxon>
        <taxon>Bacillati</taxon>
        <taxon>Actinomycetota</taxon>
        <taxon>Actinomycetes</taxon>
        <taxon>Propionibacteriales</taxon>
        <taxon>Nocardioidaceae</taxon>
        <taxon>Nocardioides</taxon>
    </lineage>
</organism>
<feature type="region of interest" description="Disordered" evidence="1">
    <location>
        <begin position="556"/>
        <end position="582"/>
    </location>
</feature>
<feature type="transmembrane region" description="Helical" evidence="2">
    <location>
        <begin position="46"/>
        <end position="67"/>
    </location>
</feature>
<keyword evidence="2" id="KW-0472">Membrane</keyword>
<keyword evidence="2" id="KW-1133">Transmembrane helix</keyword>
<feature type="transmembrane region" description="Helical" evidence="2">
    <location>
        <begin position="120"/>
        <end position="141"/>
    </location>
</feature>
<dbReference type="RefSeq" id="WP_154613594.1">
    <property type="nucleotide sequence ID" value="NZ_CP053660.1"/>
</dbReference>
<feature type="transmembrane region" description="Helical" evidence="2">
    <location>
        <begin position="332"/>
        <end position="353"/>
    </location>
</feature>
<reference evidence="3 4" key="1">
    <citation type="submission" date="2019-10" db="EMBL/GenBank/DDBJ databases">
        <title>Nocardioides novel species isolated from the excrement of Marmot.</title>
        <authorList>
            <person name="Zhang G."/>
        </authorList>
    </citation>
    <scope>NUCLEOTIDE SEQUENCE [LARGE SCALE GENOMIC DNA]</scope>
    <source>
        <strain evidence="4">zg-579</strain>
    </source>
</reference>
<feature type="transmembrane region" description="Helical" evidence="2">
    <location>
        <begin position="253"/>
        <end position="273"/>
    </location>
</feature>
<name>A0A6I3J0S7_9ACTN</name>
<feature type="transmembrane region" description="Helical" evidence="2">
    <location>
        <begin position="209"/>
        <end position="233"/>
    </location>
</feature>
<feature type="transmembrane region" description="Helical" evidence="2">
    <location>
        <begin position="360"/>
        <end position="380"/>
    </location>
</feature>
<gene>
    <name evidence="3" type="ORF">GGQ22_01905</name>
</gene>
<dbReference type="AlphaFoldDB" id="A0A6I3J0S7"/>
<dbReference type="EMBL" id="WLCI01000002">
    <property type="protein sequence ID" value="MTB93826.1"/>
    <property type="molecule type" value="Genomic_DNA"/>
</dbReference>
<dbReference type="Proteomes" id="UP000433406">
    <property type="component" value="Unassembled WGS sequence"/>
</dbReference>
<evidence type="ECO:0008006" key="5">
    <source>
        <dbReference type="Google" id="ProtNLM"/>
    </source>
</evidence>
<protein>
    <recommendedName>
        <fullName evidence="5">Glycosyltransferase family 39 protein</fullName>
    </recommendedName>
</protein>
<proteinExistence type="predicted"/>
<feature type="transmembrane region" description="Helical" evidence="2">
    <location>
        <begin position="306"/>
        <end position="326"/>
    </location>
</feature>
<feature type="transmembrane region" description="Helical" evidence="2">
    <location>
        <begin position="179"/>
        <end position="197"/>
    </location>
</feature>
<sequence>MSTPAPTAPPAATPAALPVVISNRERLAGVVQAVGRRPADVPRRPWESLLVLGVSTVAYTWFGYWLVVEMHVVGFETLDRLNRALMVWHNDPTKLSALGFDYPPLATLLLTPLTIFPGPARALVVVPLGSALFAGLTLMTLNTMLRRAQVAAPLRVAVLVALGCNPLVVLYAADGARHFIWLSFVVVALGALLAWYVTSDIRFVMIAGLAYSVAALAGYSSLLWFVLSLLMVAAVLARQGADGTEIEGTTVGFAAPTVYVIALWTAFNGLLLLDPFSWITESSDASTSGGLRSFSVVELATDTGRLVLLGAPLAVLVLPALVFAGVARRNTFALWLAVMLGAAVLMPALAVALRLTDSPLLMRNALPILLLAVVGAIWLARSAGDAATLVGAGLTLALLASIPWTFHAMRTYEYQNLESSFAAAVSTRESQEGARTLDGATVGIMSEEAMAGWIRDNVTRRSSILTDNAQTYAVMLLTGRPDLFFDRVDASDGPWLEAAKDPALHVDFLLLSTDTQADLLSRLYPDAAGGTDALLTVAYSTPRYTLVAVPSGFRRDAGSDAADEAADEAAAEADTTDPEVTP</sequence>
<comment type="caution">
    <text evidence="3">The sequence shown here is derived from an EMBL/GenBank/DDBJ whole genome shotgun (WGS) entry which is preliminary data.</text>
</comment>